<dbReference type="Proteomes" id="UP000192455">
    <property type="component" value="Unassembled WGS sequence"/>
</dbReference>
<dbReference type="OrthoDB" id="7210452at2"/>
<keyword evidence="2" id="KW-0808">Transferase</keyword>
<evidence type="ECO:0000313" key="3">
    <source>
        <dbReference type="Proteomes" id="UP000192455"/>
    </source>
</evidence>
<evidence type="ECO:0000313" key="2">
    <source>
        <dbReference type="EMBL" id="SIT74404.1"/>
    </source>
</evidence>
<dbReference type="Pfam" id="PF13578">
    <property type="entry name" value="Methyltransf_24"/>
    <property type="match status" value="1"/>
</dbReference>
<reference evidence="2 3" key="1">
    <citation type="submission" date="2017-01" db="EMBL/GenBank/DDBJ databases">
        <authorList>
            <person name="Mah S.A."/>
            <person name="Swanson W.J."/>
            <person name="Moy G.W."/>
            <person name="Vacquier V.D."/>
        </authorList>
    </citation>
    <scope>NUCLEOTIDE SEQUENCE [LARGE SCALE GENOMIC DNA]</scope>
    <source>
        <strain evidence="2 3">DSM 21219</strain>
    </source>
</reference>
<sequence length="562" mass="62794">MTREVSHSALSQPRSPTLEIVTPLSTRMLFWRARYLDDSAFLCHVPFLFWLIETSRPKQFVELGLGTGVSYFAACQAIDKLDLDARCHGISPGSALPEPVERYNAQNYGDFSRLHTDDLTHAAQRFDDGSIDLLLVDVDLGEAGALDCLSHDWMRKLSPRGILLLHGTNTRFADGYVRKFLSRLLGSCPAITMEDGEGLTAVLYGEDRNERLVKLADLGFGMTGYSEVHHVFGRLGAAHRFEWASRVADSKAAEAKKRIAAAEKALQATEERRETVQNKLDTLNKAYDSRNAQIATLQARFFDLQVTEEQDETEAEVLRRKLAEVRTQYAEAVAARDAVLAEKQERVEGQAEELERLDAQKADRFDEIATLTRMLEAKEQERAAALGAAKKAREEEIAKRDRMIARLTAEQAEHVKTIAARDKELAAAKKAQEAEAAQREKLSGSLTAERAQHARALASRDAALAERQEAVAGLEARLAERFDEIAALTRLLEDRDRALAAASETREMEAAAQNGSLLAYEEDIRRLQQELEEVQAHRDALLNSTSWKLTRPARSVLNAMRR</sequence>
<dbReference type="Gene3D" id="3.40.50.150">
    <property type="entry name" value="Vaccinia Virus protein VP39"/>
    <property type="match status" value="1"/>
</dbReference>
<dbReference type="GO" id="GO:0008168">
    <property type="term" value="F:methyltransferase activity"/>
    <property type="evidence" value="ECO:0007669"/>
    <property type="project" value="UniProtKB-KW"/>
</dbReference>
<dbReference type="AlphaFoldDB" id="A0A1R3WDE4"/>
<feature type="coiled-coil region" evidence="1">
    <location>
        <begin position="252"/>
        <end position="395"/>
    </location>
</feature>
<organism evidence="2 3">
    <name type="scientific">Pontibaca methylaminivorans</name>
    <dbReference type="NCBI Taxonomy" id="515897"/>
    <lineage>
        <taxon>Bacteria</taxon>
        <taxon>Pseudomonadati</taxon>
        <taxon>Pseudomonadota</taxon>
        <taxon>Alphaproteobacteria</taxon>
        <taxon>Rhodobacterales</taxon>
        <taxon>Roseobacteraceae</taxon>
        <taxon>Pontibaca</taxon>
    </lineage>
</organism>
<keyword evidence="2" id="KW-0489">Methyltransferase</keyword>
<accession>A0A1R3WDE4</accession>
<proteinExistence type="predicted"/>
<dbReference type="GO" id="GO:0032259">
    <property type="term" value="P:methylation"/>
    <property type="evidence" value="ECO:0007669"/>
    <property type="project" value="UniProtKB-KW"/>
</dbReference>
<dbReference type="STRING" id="515897.SAMN05421849_0151"/>
<dbReference type="InterPro" id="IPR029063">
    <property type="entry name" value="SAM-dependent_MTases_sf"/>
</dbReference>
<dbReference type="RefSeq" id="WP_076646377.1">
    <property type="nucleotide sequence ID" value="NZ_FTPS01000001.1"/>
</dbReference>
<dbReference type="EMBL" id="FTPS01000001">
    <property type="protein sequence ID" value="SIT74404.1"/>
    <property type="molecule type" value="Genomic_DNA"/>
</dbReference>
<evidence type="ECO:0000256" key="1">
    <source>
        <dbReference type="SAM" id="Coils"/>
    </source>
</evidence>
<protein>
    <submittedName>
        <fullName evidence="2">Methyltransferase domain-containing protein</fullName>
    </submittedName>
</protein>
<keyword evidence="3" id="KW-1185">Reference proteome</keyword>
<gene>
    <name evidence="2" type="ORF">SAMN05421849_0151</name>
</gene>
<name>A0A1R3WDE4_9RHOB</name>
<feature type="coiled-coil region" evidence="1">
    <location>
        <begin position="510"/>
        <end position="544"/>
    </location>
</feature>
<dbReference type="SUPFAM" id="SSF53335">
    <property type="entry name" value="S-adenosyl-L-methionine-dependent methyltransferases"/>
    <property type="match status" value="1"/>
</dbReference>
<keyword evidence="1" id="KW-0175">Coiled coil</keyword>